<sequence>MKNAQPISLEIVAEIAEREDVPPTELQPPIHSAIDTDALDSLYRSSAPEKGPSTVTFVYNGYTVVVDRTGDVAVKDRASASDQHKTTA</sequence>
<reference evidence="3" key="1">
    <citation type="submission" date="2016-10" db="EMBL/GenBank/DDBJ databases">
        <authorList>
            <person name="Varghese N."/>
            <person name="Submissions S."/>
        </authorList>
    </citation>
    <scope>NUCLEOTIDE SEQUENCE [LARGE SCALE GENOMIC DNA]</scope>
    <source>
        <strain evidence="3">DSM 25055</strain>
    </source>
</reference>
<dbReference type="InterPro" id="IPR040624">
    <property type="entry name" value="HalOD1"/>
</dbReference>
<evidence type="ECO:0000313" key="3">
    <source>
        <dbReference type="Proteomes" id="UP000199114"/>
    </source>
</evidence>
<dbReference type="AlphaFoldDB" id="A0A1H9T101"/>
<proteinExistence type="predicted"/>
<dbReference type="RefSeq" id="WP_245742208.1">
    <property type="nucleotide sequence ID" value="NZ_FOFD01000010.1"/>
</dbReference>
<keyword evidence="3" id="KW-1185">Reference proteome</keyword>
<organism evidence="2 3">
    <name type="scientific">Natrinema salaciae</name>
    <dbReference type="NCBI Taxonomy" id="1186196"/>
    <lineage>
        <taxon>Archaea</taxon>
        <taxon>Methanobacteriati</taxon>
        <taxon>Methanobacteriota</taxon>
        <taxon>Stenosarchaea group</taxon>
        <taxon>Halobacteria</taxon>
        <taxon>Halobacteriales</taxon>
        <taxon>Natrialbaceae</taxon>
        <taxon>Natrinema</taxon>
    </lineage>
</organism>
<dbReference type="Pfam" id="PF18545">
    <property type="entry name" value="HalOD1"/>
    <property type="match status" value="1"/>
</dbReference>
<accession>A0A1H9T101</accession>
<dbReference type="Proteomes" id="UP000199114">
    <property type="component" value="Unassembled WGS sequence"/>
</dbReference>
<feature type="domain" description="Halobacterial output" evidence="1">
    <location>
        <begin position="4"/>
        <end position="75"/>
    </location>
</feature>
<gene>
    <name evidence="2" type="ORF">SAMN04489841_0006</name>
</gene>
<evidence type="ECO:0000259" key="1">
    <source>
        <dbReference type="Pfam" id="PF18545"/>
    </source>
</evidence>
<dbReference type="EMBL" id="FOFD01000010">
    <property type="protein sequence ID" value="SER90942.1"/>
    <property type="molecule type" value="Genomic_DNA"/>
</dbReference>
<evidence type="ECO:0000313" key="2">
    <source>
        <dbReference type="EMBL" id="SER90942.1"/>
    </source>
</evidence>
<name>A0A1H9T101_9EURY</name>
<protein>
    <recommendedName>
        <fullName evidence="1">Halobacterial output domain-containing protein</fullName>
    </recommendedName>
</protein>